<evidence type="ECO:0000256" key="7">
    <source>
        <dbReference type="ARBA" id="ARBA00022679"/>
    </source>
</evidence>
<reference evidence="23" key="3">
    <citation type="submission" date="2022-06" db="UniProtKB">
        <authorList>
            <consortium name="EnsemblPlants"/>
        </authorList>
    </citation>
    <scope>IDENTIFICATION</scope>
</reference>
<keyword evidence="9 21" id="KW-0732">Signal</keyword>
<feature type="signal peptide" evidence="21">
    <location>
        <begin position="1"/>
        <end position="24"/>
    </location>
</feature>
<evidence type="ECO:0000256" key="8">
    <source>
        <dbReference type="ARBA" id="ARBA00022692"/>
    </source>
</evidence>
<evidence type="ECO:0000256" key="9">
    <source>
        <dbReference type="ARBA" id="ARBA00022729"/>
    </source>
</evidence>
<evidence type="ECO:0000259" key="22">
    <source>
        <dbReference type="PROSITE" id="PS50011"/>
    </source>
</evidence>
<dbReference type="EnsemblPlants" id="TuG1812G0200000911.01.T02">
    <property type="protein sequence ID" value="TuG1812G0200000911.01.T02.cds420763"/>
    <property type="gene ID" value="TuG1812G0200000911.01"/>
</dbReference>
<evidence type="ECO:0000256" key="15">
    <source>
        <dbReference type="ARBA" id="ARBA00023136"/>
    </source>
</evidence>
<dbReference type="InterPro" id="IPR001220">
    <property type="entry name" value="Legume_lectin_dom"/>
</dbReference>
<name>A0A8R7PA10_TRIUA</name>
<dbReference type="FunFam" id="1.10.510.10:FF:000517">
    <property type="entry name" value="Putative receptor kinase Lecrk"/>
    <property type="match status" value="1"/>
</dbReference>
<dbReference type="Proteomes" id="UP000015106">
    <property type="component" value="Chromosome 2"/>
</dbReference>
<reference evidence="23" key="2">
    <citation type="submission" date="2018-03" db="EMBL/GenBank/DDBJ databases">
        <title>The Triticum urartu genome reveals the dynamic nature of wheat genome evolution.</title>
        <authorList>
            <person name="Ling H."/>
            <person name="Ma B."/>
            <person name="Shi X."/>
            <person name="Liu H."/>
            <person name="Dong L."/>
            <person name="Sun H."/>
            <person name="Cao Y."/>
            <person name="Gao Q."/>
            <person name="Zheng S."/>
            <person name="Li Y."/>
            <person name="Yu Y."/>
            <person name="Du H."/>
            <person name="Qi M."/>
            <person name="Li Y."/>
            <person name="Yu H."/>
            <person name="Cui Y."/>
            <person name="Wang N."/>
            <person name="Chen C."/>
            <person name="Wu H."/>
            <person name="Zhao Y."/>
            <person name="Zhang J."/>
            <person name="Li Y."/>
            <person name="Zhou W."/>
            <person name="Zhang B."/>
            <person name="Hu W."/>
            <person name="Eijk M."/>
            <person name="Tang J."/>
            <person name="Witsenboer H."/>
            <person name="Zhao S."/>
            <person name="Li Z."/>
            <person name="Zhang A."/>
            <person name="Wang D."/>
            <person name="Liang C."/>
        </authorList>
    </citation>
    <scope>NUCLEOTIDE SEQUENCE [LARGE SCALE GENOMIC DNA]</scope>
    <source>
        <strain evidence="23">cv. G1812</strain>
    </source>
</reference>
<dbReference type="AlphaFoldDB" id="A0A8R7PA10"/>
<feature type="domain" description="Protein kinase" evidence="22">
    <location>
        <begin position="365"/>
        <end position="612"/>
    </location>
</feature>
<evidence type="ECO:0000256" key="21">
    <source>
        <dbReference type="SAM" id="SignalP"/>
    </source>
</evidence>
<keyword evidence="15" id="KW-0472">Membrane</keyword>
<dbReference type="GO" id="GO:1901001">
    <property type="term" value="P:negative regulation of response to salt stress"/>
    <property type="evidence" value="ECO:0007669"/>
    <property type="project" value="UniProtKB-ARBA"/>
</dbReference>
<evidence type="ECO:0000256" key="4">
    <source>
        <dbReference type="ARBA" id="ARBA00012513"/>
    </source>
</evidence>
<keyword evidence="12" id="KW-0418">Kinase</keyword>
<keyword evidence="16" id="KW-0675">Receptor</keyword>
<dbReference type="Pfam" id="PF00139">
    <property type="entry name" value="Lectin_legB"/>
    <property type="match status" value="1"/>
</dbReference>
<comment type="similarity">
    <text evidence="3">In the C-terminal section; belongs to the protein kinase superfamily. Ser/Thr protein kinase family.</text>
</comment>
<keyword evidence="7" id="KW-0808">Transferase</keyword>
<comment type="similarity">
    <text evidence="2">In the N-terminal section; belongs to the leguminous lectin family.</text>
</comment>
<evidence type="ECO:0000256" key="19">
    <source>
        <dbReference type="ARBA" id="ARBA00048977"/>
    </source>
</evidence>
<dbReference type="EC" id="2.7.11.1" evidence="4"/>
<dbReference type="PROSITE" id="PS00107">
    <property type="entry name" value="PROTEIN_KINASE_ATP"/>
    <property type="match status" value="1"/>
</dbReference>
<comment type="catalytic activity">
    <reaction evidence="18">
        <text>L-threonyl-[protein] + ATP = O-phospho-L-threonyl-[protein] + ADP + H(+)</text>
        <dbReference type="Rhea" id="RHEA:46608"/>
        <dbReference type="Rhea" id="RHEA-COMP:11060"/>
        <dbReference type="Rhea" id="RHEA-COMP:11605"/>
        <dbReference type="ChEBI" id="CHEBI:15378"/>
        <dbReference type="ChEBI" id="CHEBI:30013"/>
        <dbReference type="ChEBI" id="CHEBI:30616"/>
        <dbReference type="ChEBI" id="CHEBI:61977"/>
        <dbReference type="ChEBI" id="CHEBI:456216"/>
        <dbReference type="EC" id="2.7.11.1"/>
    </reaction>
    <physiologicalReaction direction="left-to-right" evidence="18">
        <dbReference type="Rhea" id="RHEA:46609"/>
    </physiologicalReaction>
</comment>
<evidence type="ECO:0000256" key="20">
    <source>
        <dbReference type="PROSITE-ProRule" id="PRU10141"/>
    </source>
</evidence>
<keyword evidence="13 20" id="KW-0067">ATP-binding</keyword>
<evidence type="ECO:0000256" key="6">
    <source>
        <dbReference type="ARBA" id="ARBA00022527"/>
    </source>
</evidence>
<dbReference type="Gene3D" id="1.10.510.10">
    <property type="entry name" value="Transferase(Phosphotransferase) domain 1"/>
    <property type="match status" value="1"/>
</dbReference>
<keyword evidence="17" id="KW-0325">Glycoprotein</keyword>
<evidence type="ECO:0000256" key="16">
    <source>
        <dbReference type="ARBA" id="ARBA00023170"/>
    </source>
</evidence>
<dbReference type="InterPro" id="IPR000719">
    <property type="entry name" value="Prot_kinase_dom"/>
</dbReference>
<sequence length="612" mass="66735">MPLETCHLVALLLLLLMATGRCLAATGGGGTDDGREFAYNGFTGANLTLDGAAFTPDGLLMLTNGTTQAKGQAFHPSPLPFRVEANATGAARSFSTTFVFAIYGQSANLSSPGMAFFVSESNEALSTAMPGQFLGLLNHTDGGNRSEHIFAVEFDTLFNDDFRDINNNHVGVDVDSLVSVVSAVPGYLDDFGYNGYGPKFNNLSLTSGKAMQVWVDYDGRATQVNVTMAPLGVARPKYPLLQTTVDLSGVVQSTACIGFSAATGALATGHFVFGWSFALDSPAPALNISALPALPPLAWPKPKSNSKILEIVLAVTSATVVSAIGLGIYIFVRRLTYSAVHEDWEVPFGSNRFCYKDLFHATEGFSDKNLLGRGGFGSVYKGVLRKPGMEVAVKRMSHDSRQGVKEFITEVVSIGRLRHRNITQLLGYCRRKGELLLVYDYMENGSLDKYLHTRNGPTICWSRRYSIVKGVASSLLYLHEDWEQVVIHRDTKASNVLLDSKMNGRLGDFGLARIYDHETTAETTHVAGTIGYLAPELSRAGRPTPFSDVYAFGVFLLEVTCGRKPIFIDEQNNRVLLVEWVLEHHHDGSMLDTVDPRLGREFNTEEVTIVLK</sequence>
<evidence type="ECO:0000256" key="3">
    <source>
        <dbReference type="ARBA" id="ARBA00010217"/>
    </source>
</evidence>
<feature type="chain" id="PRO_5035764543" description="non-specific serine/threonine protein kinase" evidence="21">
    <location>
        <begin position="25"/>
        <end position="612"/>
    </location>
</feature>
<dbReference type="GO" id="GO:0004674">
    <property type="term" value="F:protein serine/threonine kinase activity"/>
    <property type="evidence" value="ECO:0007669"/>
    <property type="project" value="UniProtKB-KW"/>
</dbReference>
<feature type="binding site" evidence="20">
    <location>
        <position position="394"/>
    </location>
    <ligand>
        <name>ATP</name>
        <dbReference type="ChEBI" id="CHEBI:30616"/>
    </ligand>
</feature>
<organism evidence="23 24">
    <name type="scientific">Triticum urartu</name>
    <name type="common">Red wild einkorn</name>
    <name type="synonym">Crithodium urartu</name>
    <dbReference type="NCBI Taxonomy" id="4572"/>
    <lineage>
        <taxon>Eukaryota</taxon>
        <taxon>Viridiplantae</taxon>
        <taxon>Streptophyta</taxon>
        <taxon>Embryophyta</taxon>
        <taxon>Tracheophyta</taxon>
        <taxon>Spermatophyta</taxon>
        <taxon>Magnoliopsida</taxon>
        <taxon>Liliopsida</taxon>
        <taxon>Poales</taxon>
        <taxon>Poaceae</taxon>
        <taxon>BOP clade</taxon>
        <taxon>Pooideae</taxon>
        <taxon>Triticodae</taxon>
        <taxon>Triticeae</taxon>
        <taxon>Triticinae</taxon>
        <taxon>Triticum</taxon>
    </lineage>
</organism>
<comment type="catalytic activity">
    <reaction evidence="19">
        <text>L-seryl-[protein] + ATP = O-phospho-L-seryl-[protein] + ADP + H(+)</text>
        <dbReference type="Rhea" id="RHEA:17989"/>
        <dbReference type="Rhea" id="RHEA-COMP:9863"/>
        <dbReference type="Rhea" id="RHEA-COMP:11604"/>
        <dbReference type="ChEBI" id="CHEBI:15378"/>
        <dbReference type="ChEBI" id="CHEBI:29999"/>
        <dbReference type="ChEBI" id="CHEBI:30616"/>
        <dbReference type="ChEBI" id="CHEBI:83421"/>
        <dbReference type="ChEBI" id="CHEBI:456216"/>
        <dbReference type="EC" id="2.7.11.1"/>
    </reaction>
    <physiologicalReaction direction="left-to-right" evidence="19">
        <dbReference type="Rhea" id="RHEA:17990"/>
    </physiologicalReaction>
</comment>
<evidence type="ECO:0000256" key="5">
    <source>
        <dbReference type="ARBA" id="ARBA00022475"/>
    </source>
</evidence>
<evidence type="ECO:0000256" key="14">
    <source>
        <dbReference type="ARBA" id="ARBA00022989"/>
    </source>
</evidence>
<keyword evidence="6" id="KW-0723">Serine/threonine-protein kinase</keyword>
<evidence type="ECO:0000256" key="12">
    <source>
        <dbReference type="ARBA" id="ARBA00022777"/>
    </source>
</evidence>
<dbReference type="Gene3D" id="3.30.200.20">
    <property type="entry name" value="Phosphorylase Kinase, domain 1"/>
    <property type="match status" value="1"/>
</dbReference>
<dbReference type="GO" id="GO:0005886">
    <property type="term" value="C:plasma membrane"/>
    <property type="evidence" value="ECO:0007669"/>
    <property type="project" value="UniProtKB-SubCell"/>
</dbReference>
<dbReference type="Gramene" id="TuG1812G0200000911.01.T02">
    <property type="protein sequence ID" value="TuG1812G0200000911.01.T02.cds420763"/>
    <property type="gene ID" value="TuG1812G0200000911.01"/>
</dbReference>
<dbReference type="CDD" id="cd06899">
    <property type="entry name" value="lectin_legume_LecRK_Arcelin_ConA"/>
    <property type="match status" value="1"/>
</dbReference>
<dbReference type="Gene3D" id="2.60.120.200">
    <property type="match status" value="1"/>
</dbReference>
<evidence type="ECO:0000256" key="11">
    <source>
        <dbReference type="ARBA" id="ARBA00022741"/>
    </source>
</evidence>
<evidence type="ECO:0000313" key="24">
    <source>
        <dbReference type="Proteomes" id="UP000015106"/>
    </source>
</evidence>
<dbReference type="PROSITE" id="PS50011">
    <property type="entry name" value="PROTEIN_KINASE_DOM"/>
    <property type="match status" value="1"/>
</dbReference>
<dbReference type="GO" id="GO:0005524">
    <property type="term" value="F:ATP binding"/>
    <property type="evidence" value="ECO:0007669"/>
    <property type="project" value="UniProtKB-UniRule"/>
</dbReference>
<dbReference type="InterPro" id="IPR050528">
    <property type="entry name" value="L-type_Lectin-RKs"/>
</dbReference>
<keyword evidence="11 20" id="KW-0547">Nucleotide-binding</keyword>
<reference evidence="24" key="1">
    <citation type="journal article" date="2013" name="Nature">
        <title>Draft genome of the wheat A-genome progenitor Triticum urartu.</title>
        <authorList>
            <person name="Ling H.Q."/>
            <person name="Zhao S."/>
            <person name="Liu D."/>
            <person name="Wang J."/>
            <person name="Sun H."/>
            <person name="Zhang C."/>
            <person name="Fan H."/>
            <person name="Li D."/>
            <person name="Dong L."/>
            <person name="Tao Y."/>
            <person name="Gao C."/>
            <person name="Wu H."/>
            <person name="Li Y."/>
            <person name="Cui Y."/>
            <person name="Guo X."/>
            <person name="Zheng S."/>
            <person name="Wang B."/>
            <person name="Yu K."/>
            <person name="Liang Q."/>
            <person name="Yang W."/>
            <person name="Lou X."/>
            <person name="Chen J."/>
            <person name="Feng M."/>
            <person name="Jian J."/>
            <person name="Zhang X."/>
            <person name="Luo G."/>
            <person name="Jiang Y."/>
            <person name="Liu J."/>
            <person name="Wang Z."/>
            <person name="Sha Y."/>
            <person name="Zhang B."/>
            <person name="Wu H."/>
            <person name="Tang D."/>
            <person name="Shen Q."/>
            <person name="Xue P."/>
            <person name="Zou S."/>
            <person name="Wang X."/>
            <person name="Liu X."/>
            <person name="Wang F."/>
            <person name="Yang Y."/>
            <person name="An X."/>
            <person name="Dong Z."/>
            <person name="Zhang K."/>
            <person name="Zhang X."/>
            <person name="Luo M.C."/>
            <person name="Dvorak J."/>
            <person name="Tong Y."/>
            <person name="Wang J."/>
            <person name="Yang H."/>
            <person name="Li Z."/>
            <person name="Wang D."/>
            <person name="Zhang A."/>
            <person name="Wang J."/>
        </authorList>
    </citation>
    <scope>NUCLEOTIDE SEQUENCE</scope>
    <source>
        <strain evidence="24">cv. G1812</strain>
    </source>
</reference>
<dbReference type="InterPro" id="IPR011009">
    <property type="entry name" value="Kinase-like_dom_sf"/>
</dbReference>
<dbReference type="InterPro" id="IPR017441">
    <property type="entry name" value="Protein_kinase_ATP_BS"/>
</dbReference>
<dbReference type="SUPFAM" id="SSF49899">
    <property type="entry name" value="Concanavalin A-like lectins/glucanases"/>
    <property type="match status" value="1"/>
</dbReference>
<evidence type="ECO:0000256" key="2">
    <source>
        <dbReference type="ARBA" id="ARBA00008536"/>
    </source>
</evidence>
<dbReference type="GO" id="GO:0030246">
    <property type="term" value="F:carbohydrate binding"/>
    <property type="evidence" value="ECO:0007669"/>
    <property type="project" value="UniProtKB-KW"/>
</dbReference>
<accession>A0A8R7PA10</accession>
<dbReference type="Pfam" id="PF00069">
    <property type="entry name" value="Pkinase"/>
    <property type="match status" value="1"/>
</dbReference>
<keyword evidence="24" id="KW-1185">Reference proteome</keyword>
<evidence type="ECO:0000256" key="17">
    <source>
        <dbReference type="ARBA" id="ARBA00023180"/>
    </source>
</evidence>
<proteinExistence type="inferred from homology"/>
<dbReference type="SUPFAM" id="SSF56112">
    <property type="entry name" value="Protein kinase-like (PK-like)"/>
    <property type="match status" value="1"/>
</dbReference>
<dbReference type="InterPro" id="IPR013320">
    <property type="entry name" value="ConA-like_dom_sf"/>
</dbReference>
<keyword evidence="8" id="KW-0812">Transmembrane</keyword>
<keyword evidence="10" id="KW-0430">Lectin</keyword>
<dbReference type="PANTHER" id="PTHR27007">
    <property type="match status" value="1"/>
</dbReference>
<dbReference type="FunFam" id="3.30.200.20:FF:000112">
    <property type="entry name" value="Lectin-domain containing receptor kinase A4.3"/>
    <property type="match status" value="1"/>
</dbReference>
<protein>
    <recommendedName>
        <fullName evidence="4">non-specific serine/threonine protein kinase</fullName>
        <ecNumber evidence="4">2.7.11.1</ecNumber>
    </recommendedName>
</protein>
<evidence type="ECO:0000256" key="13">
    <source>
        <dbReference type="ARBA" id="ARBA00022840"/>
    </source>
</evidence>
<evidence type="ECO:0000313" key="23">
    <source>
        <dbReference type="EnsemblPlants" id="TuG1812G0200000911.01.T02.cds420763"/>
    </source>
</evidence>
<dbReference type="FunFam" id="2.60.120.200:FF:000112">
    <property type="entry name" value="L-type lectin-domain containing receptor kinase V.9"/>
    <property type="match status" value="1"/>
</dbReference>
<keyword evidence="14" id="KW-1133">Transmembrane helix</keyword>
<comment type="subcellular location">
    <subcellularLocation>
        <location evidence="1">Cell membrane</location>
        <topology evidence="1">Single-pass type I membrane protein</topology>
    </subcellularLocation>
</comment>
<evidence type="ECO:0000256" key="10">
    <source>
        <dbReference type="ARBA" id="ARBA00022734"/>
    </source>
</evidence>
<evidence type="ECO:0000256" key="1">
    <source>
        <dbReference type="ARBA" id="ARBA00004251"/>
    </source>
</evidence>
<evidence type="ECO:0000256" key="18">
    <source>
        <dbReference type="ARBA" id="ARBA00048659"/>
    </source>
</evidence>
<keyword evidence="5" id="KW-1003">Cell membrane</keyword>